<dbReference type="InterPro" id="IPR036188">
    <property type="entry name" value="FAD/NAD-bd_sf"/>
</dbReference>
<dbReference type="Pfam" id="PF01494">
    <property type="entry name" value="FAD_binding_3"/>
    <property type="match status" value="1"/>
</dbReference>
<evidence type="ECO:0000313" key="3">
    <source>
        <dbReference type="Proteomes" id="UP001501598"/>
    </source>
</evidence>
<dbReference type="PRINTS" id="PR00420">
    <property type="entry name" value="RNGMNOXGNASE"/>
</dbReference>
<dbReference type="Gene3D" id="3.50.50.60">
    <property type="entry name" value="FAD/NAD(P)-binding domain"/>
    <property type="match status" value="1"/>
</dbReference>
<dbReference type="SUPFAM" id="SSF51905">
    <property type="entry name" value="FAD/NAD(P)-binding domain"/>
    <property type="match status" value="1"/>
</dbReference>
<proteinExistence type="predicted"/>
<organism evidence="2 3">
    <name type="scientific">Pseudonocardia xishanensis</name>
    <dbReference type="NCBI Taxonomy" id="630995"/>
    <lineage>
        <taxon>Bacteria</taxon>
        <taxon>Bacillati</taxon>
        <taxon>Actinomycetota</taxon>
        <taxon>Actinomycetes</taxon>
        <taxon>Pseudonocardiales</taxon>
        <taxon>Pseudonocardiaceae</taxon>
        <taxon>Pseudonocardia</taxon>
    </lineage>
</organism>
<evidence type="ECO:0000313" key="2">
    <source>
        <dbReference type="EMBL" id="GAA4535498.1"/>
    </source>
</evidence>
<dbReference type="RefSeq" id="WP_345411567.1">
    <property type="nucleotide sequence ID" value="NZ_BAABGT010000003.1"/>
</dbReference>
<sequence>METADIVVVGGGIAGSALATVVAREGRDVLLLERATAYRDKVRGETIACWGVAEILRMGLEEVFLAAGGVYATRAVFYDEIVRPAQAEAGAAPLSRVLPGVAGALDVWHPQACEALITAAAAAGARVVRGIGRVETTPGEPPAVRYTDPSGGEHTVVCRLVVGADGRLSGVRRSAGIELVVGTPRTRGGGMLVDGLDDWPADTAALGTEGDLHYLLFPRADGRVRLYLLHDVRDRGRFSGTDRPRAFLDAYQLDCIPDSAMFGRARPAGPCVFYPMTDSWTTTDPIAPAVVLIGDAAGWNDPIIGQGLSIALRDARTVAEIVLDDGDLAPYVDERRERMRRLRVSASVVTDVACTFTPEGAARRAAYGATMASDPVLAGPRAAVQAGPDRVPGESFGPRTVERIRALG</sequence>
<name>A0ABP8RCX2_9PSEU</name>
<dbReference type="EMBL" id="BAABGT010000003">
    <property type="protein sequence ID" value="GAA4535498.1"/>
    <property type="molecule type" value="Genomic_DNA"/>
</dbReference>
<comment type="caution">
    <text evidence="2">The sequence shown here is derived from an EMBL/GenBank/DDBJ whole genome shotgun (WGS) entry which is preliminary data.</text>
</comment>
<reference evidence="3" key="1">
    <citation type="journal article" date="2019" name="Int. J. Syst. Evol. Microbiol.">
        <title>The Global Catalogue of Microorganisms (GCM) 10K type strain sequencing project: providing services to taxonomists for standard genome sequencing and annotation.</title>
        <authorList>
            <consortium name="The Broad Institute Genomics Platform"/>
            <consortium name="The Broad Institute Genome Sequencing Center for Infectious Disease"/>
            <person name="Wu L."/>
            <person name="Ma J."/>
        </authorList>
    </citation>
    <scope>NUCLEOTIDE SEQUENCE [LARGE SCALE GENOMIC DNA]</scope>
    <source>
        <strain evidence="3">JCM 17906</strain>
    </source>
</reference>
<dbReference type="Proteomes" id="UP001501598">
    <property type="component" value="Unassembled WGS sequence"/>
</dbReference>
<accession>A0ABP8RCX2</accession>
<dbReference type="InterPro" id="IPR002938">
    <property type="entry name" value="FAD-bd"/>
</dbReference>
<evidence type="ECO:0000259" key="1">
    <source>
        <dbReference type="Pfam" id="PF01494"/>
    </source>
</evidence>
<keyword evidence="3" id="KW-1185">Reference proteome</keyword>
<gene>
    <name evidence="2" type="ORF">GCM10023175_01150</name>
</gene>
<dbReference type="PANTHER" id="PTHR42685:SF22">
    <property type="entry name" value="CONDITIONED MEDIUM FACTOR RECEPTOR 1"/>
    <property type="match status" value="1"/>
</dbReference>
<protein>
    <recommendedName>
        <fullName evidence="1">FAD-binding domain-containing protein</fullName>
    </recommendedName>
</protein>
<dbReference type="PANTHER" id="PTHR42685">
    <property type="entry name" value="GERANYLGERANYL DIPHOSPHATE REDUCTASE"/>
    <property type="match status" value="1"/>
</dbReference>
<feature type="domain" description="FAD-binding" evidence="1">
    <location>
        <begin position="4"/>
        <end position="186"/>
    </location>
</feature>
<dbReference type="InterPro" id="IPR050407">
    <property type="entry name" value="Geranylgeranyl_reductase"/>
</dbReference>